<evidence type="ECO:0000256" key="1">
    <source>
        <dbReference type="SAM" id="MobiDB-lite"/>
    </source>
</evidence>
<keyword evidence="2" id="KW-1133">Transmembrane helix</keyword>
<keyword evidence="5" id="KW-1185">Reference proteome</keyword>
<evidence type="ECO:0000313" key="5">
    <source>
        <dbReference type="Proteomes" id="UP000003340"/>
    </source>
</evidence>
<proteinExistence type="predicted"/>
<evidence type="ECO:0000256" key="2">
    <source>
        <dbReference type="SAM" id="Phobius"/>
    </source>
</evidence>
<dbReference type="InterPro" id="IPR025883">
    <property type="entry name" value="Cadherin-like_domain"/>
</dbReference>
<protein>
    <submittedName>
        <fullName evidence="4">LPXTG-motif cell wall anchor domain protein</fullName>
    </submittedName>
</protein>
<reference evidence="4 5" key="2">
    <citation type="submission" date="2009-02" db="EMBL/GenBank/DDBJ databases">
        <title>Draft genome sequence of Clostridium methylpentosum (DSM 5476).</title>
        <authorList>
            <person name="Sudarsanam P."/>
            <person name="Ley R."/>
            <person name="Guruge J."/>
            <person name="Turnbaugh P.J."/>
            <person name="Mahowald M."/>
            <person name="Liep D."/>
            <person name="Gordon J."/>
        </authorList>
    </citation>
    <scope>NUCLEOTIDE SEQUENCE [LARGE SCALE GENOMIC DNA]</scope>
    <source>
        <strain evidence="4 5">DSM 5476</strain>
    </source>
</reference>
<feature type="compositionally biased region" description="Polar residues" evidence="1">
    <location>
        <begin position="756"/>
        <end position="770"/>
    </location>
</feature>
<dbReference type="eggNOG" id="COG4870">
    <property type="taxonomic scope" value="Bacteria"/>
</dbReference>
<dbReference type="Proteomes" id="UP000003340">
    <property type="component" value="Unassembled WGS sequence"/>
</dbReference>
<reference evidence="4 5" key="1">
    <citation type="submission" date="2009-01" db="EMBL/GenBank/DDBJ databases">
        <authorList>
            <person name="Fulton L."/>
            <person name="Clifton S."/>
            <person name="Fulton B."/>
            <person name="Xu J."/>
            <person name="Minx P."/>
            <person name="Pepin K.H."/>
            <person name="Johnson M."/>
            <person name="Bhonagiri V."/>
            <person name="Nash W.E."/>
            <person name="Mardis E.R."/>
            <person name="Wilson R.K."/>
        </authorList>
    </citation>
    <scope>NUCLEOTIDE SEQUENCE [LARGE SCALE GENOMIC DNA]</scope>
    <source>
        <strain evidence="4 5">DSM 5476</strain>
    </source>
</reference>
<feature type="transmembrane region" description="Helical" evidence="2">
    <location>
        <begin position="775"/>
        <end position="795"/>
    </location>
</feature>
<dbReference type="Pfam" id="PF12733">
    <property type="entry name" value="Cadherin-like"/>
    <property type="match status" value="1"/>
</dbReference>
<evidence type="ECO:0000259" key="3">
    <source>
        <dbReference type="Pfam" id="PF12733"/>
    </source>
</evidence>
<organism evidence="4 5">
    <name type="scientific">[Clostridium] methylpentosum DSM 5476</name>
    <dbReference type="NCBI Taxonomy" id="537013"/>
    <lineage>
        <taxon>Bacteria</taxon>
        <taxon>Bacillati</taxon>
        <taxon>Bacillota</taxon>
        <taxon>Clostridia</taxon>
        <taxon>Eubacteriales</taxon>
        <taxon>Oscillospiraceae</taxon>
        <taxon>Oscillospiraceae incertae sedis</taxon>
    </lineage>
</organism>
<sequence length="807" mass="88635">MNETWEDVAGDITDKWYITNVCIKGFTNPLPESDTAVASVRFSEMEGPLADGTDISLTAEGAEEIYYSVDGAAYQKYTAPLTLDFAQQDAHTVAAYAVDNGKQGNTVEKVYTKAVAQLTDLALKYDGVVEHCETDGLTKHFVYLPNCADNVQVMAQSADKIRVNGQMLNSSDWSDGISLTPGETTEITIEVTGSGKTPSTYTLEAYRSMLIFDYEAETVSYDDTNYTVMDTQQNEIKSGDSIAALISTEEKTELTVTPIAGGDNLIEYVPKRILVSPTGINYALEETDSSFSDLYAYSANADMSEAVQCEYGQTIPLTPGVDVYIQRQATDRDFISAIYHLEVPRRPAAPEVTAEEITDTSVTLQAMEGALYSAGGDWQDTPVFTDLTPGTEYTFQVCLMATENAFRSEYGAAKITTKIPQVNPSDYSFEVKYVDGEGNPVPGGGIISFEEVGPYNREDIPLPYGYMQIIPAHPDEDWLFPTALEWVDGEWKVTNPVVEIMVEKMASVDIIFKTPDGNILEDWNYTRYYDSEGGGIETVPAPEGYEFVGENTYAVEVIRDETGKLVADPSEVTFWVKEIGSEIPVTPSDYSFEVKYIDGEGNPVPGGGTISFEEAGPYNREDIPLPYGYMQIIPAHPDEDWLFPTSLVLVDGEWKVTNPVVEIMVEKMASVDIIFQTPDGNILEDWNYTRYYDSEGGGIETVPAPEGYEFIGENTYAVEVIRDETGKLVADPSEVIFIVKAIDTEGPSDPEEPSTPGGTNTPEGNSPQTGDDSHASNLLLLILVSAGTLLLVTIIRNQKKKEMTTEE</sequence>
<evidence type="ECO:0000313" key="4">
    <source>
        <dbReference type="EMBL" id="EEG28724.1"/>
    </source>
</evidence>
<keyword evidence="2" id="KW-0472">Membrane</keyword>
<dbReference type="HOGENOM" id="CLU_349070_0_0_9"/>
<accession>C0EIC8</accession>
<dbReference type="EMBL" id="ACEC01000126">
    <property type="protein sequence ID" value="EEG28724.1"/>
    <property type="molecule type" value="Genomic_DNA"/>
</dbReference>
<keyword evidence="2" id="KW-0812">Transmembrane</keyword>
<feature type="domain" description="Cadherin-like beta-sandwich-like" evidence="3">
    <location>
        <begin position="145"/>
        <end position="207"/>
    </location>
</feature>
<name>C0EIC8_9FIRM</name>
<feature type="region of interest" description="Disordered" evidence="1">
    <location>
        <begin position="743"/>
        <end position="772"/>
    </location>
</feature>
<comment type="caution">
    <text evidence="4">The sequence shown here is derived from an EMBL/GenBank/DDBJ whole genome shotgun (WGS) entry which is preliminary data.</text>
</comment>
<dbReference type="AlphaFoldDB" id="C0EIC8"/>
<dbReference type="STRING" id="537013.CLOSTMETH_03623"/>
<gene>
    <name evidence="4" type="ORF">CLOSTMETH_03623</name>
</gene>